<dbReference type="SMART" id="SM00849">
    <property type="entry name" value="Lactamase_B"/>
    <property type="match status" value="1"/>
</dbReference>
<feature type="compositionally biased region" description="Low complexity" evidence="1">
    <location>
        <begin position="317"/>
        <end position="330"/>
    </location>
</feature>
<feature type="region of interest" description="Disordered" evidence="1">
    <location>
        <begin position="314"/>
        <end position="360"/>
    </location>
</feature>
<reference evidence="3" key="1">
    <citation type="submission" date="2022-12" db="EMBL/GenBank/DDBJ databases">
        <title>Clostridium sp. nov., isolated from industrial wastewater.</title>
        <authorList>
            <person name="Jiayan W."/>
        </authorList>
    </citation>
    <scope>NUCLEOTIDE SEQUENCE</scope>
    <source>
        <strain evidence="3">ZC22-4</strain>
    </source>
</reference>
<dbReference type="InterPro" id="IPR052159">
    <property type="entry name" value="Competence_DNA_uptake"/>
</dbReference>
<dbReference type="CDD" id="cd07731">
    <property type="entry name" value="ComA-like_MBL-fold"/>
    <property type="match status" value="1"/>
</dbReference>
<comment type="caution">
    <text evidence="3">The sequence shown here is derived from an EMBL/GenBank/DDBJ whole genome shotgun (WGS) entry which is preliminary data.</text>
</comment>
<evidence type="ECO:0000256" key="1">
    <source>
        <dbReference type="SAM" id="MobiDB-lite"/>
    </source>
</evidence>
<keyword evidence="4" id="KW-1185">Reference proteome</keyword>
<dbReference type="RefSeq" id="WP_268062389.1">
    <property type="nucleotide sequence ID" value="NZ_JAPQFJ010000018.1"/>
</dbReference>
<evidence type="ECO:0000313" key="3">
    <source>
        <dbReference type="EMBL" id="MCY6959953.1"/>
    </source>
</evidence>
<dbReference type="InterPro" id="IPR001279">
    <property type="entry name" value="Metallo-B-lactamas"/>
</dbReference>
<dbReference type="Gene3D" id="3.60.15.10">
    <property type="entry name" value="Ribonuclease Z/Hydroxyacylglutathione hydrolase-like"/>
    <property type="match status" value="1"/>
</dbReference>
<dbReference type="SUPFAM" id="SSF56281">
    <property type="entry name" value="Metallo-hydrolase/oxidoreductase"/>
    <property type="match status" value="1"/>
</dbReference>
<dbReference type="Proteomes" id="UP001144612">
    <property type="component" value="Unassembled WGS sequence"/>
</dbReference>
<proteinExistence type="predicted"/>
<dbReference type="PANTHER" id="PTHR30619:SF7">
    <property type="entry name" value="BETA-LACTAMASE DOMAIN PROTEIN"/>
    <property type="match status" value="1"/>
</dbReference>
<dbReference type="EMBL" id="JAPQFJ010000018">
    <property type="protein sequence ID" value="MCY6959953.1"/>
    <property type="molecule type" value="Genomic_DNA"/>
</dbReference>
<evidence type="ECO:0000259" key="2">
    <source>
        <dbReference type="SMART" id="SM00849"/>
    </source>
</evidence>
<feature type="compositionally biased region" description="Low complexity" evidence="1">
    <location>
        <begin position="340"/>
        <end position="350"/>
    </location>
</feature>
<feature type="domain" description="Metallo-beta-lactamase" evidence="2">
    <location>
        <begin position="77"/>
        <end position="270"/>
    </location>
</feature>
<dbReference type="Pfam" id="PF00753">
    <property type="entry name" value="Lactamase_B"/>
    <property type="match status" value="1"/>
</dbReference>
<gene>
    <name evidence="3" type="ORF">OW729_15125</name>
</gene>
<organism evidence="3 4">
    <name type="scientific">Clostridium brassicae</name>
    <dbReference type="NCBI Taxonomy" id="2999072"/>
    <lineage>
        <taxon>Bacteria</taxon>
        <taxon>Bacillati</taxon>
        <taxon>Bacillota</taxon>
        <taxon>Clostridia</taxon>
        <taxon>Eubacteriales</taxon>
        <taxon>Clostridiaceae</taxon>
        <taxon>Clostridium</taxon>
    </lineage>
</organism>
<accession>A0ABT4DCB5</accession>
<evidence type="ECO:0000313" key="4">
    <source>
        <dbReference type="Proteomes" id="UP001144612"/>
    </source>
</evidence>
<protein>
    <submittedName>
        <fullName evidence="3">ComEC/Rec2 family competence protein</fullName>
    </submittedName>
</protein>
<dbReference type="InterPro" id="IPR036866">
    <property type="entry name" value="RibonucZ/Hydroxyglut_hydro"/>
</dbReference>
<sequence length="414" mass="45349">MANNKKRLLNLITIFIFIISLVGCNSNSKNSSKKVEEKQGIVTQDTSNKKNGDLSYSDKNSTNISGKLKVHYINVGQADSILIQQDSHNMLIDAGNNADSNLVVNYLKKQGISKLDYVIGTHPHEDHIGGLDVVIKTFNIDKILMPKISTTTKTFKDVITAVQNKNMKVTAPKVGDNYKLGGATWSILAPNNSSYQDLNNYSIVIKMKYGNNSFIFTGDAESISEGEILKKQLDIKADVLKVGHHGSHSSTTDAFLAKVNPKYAVIMCEKGNDYGHPHKETMIKLQNKKITTYRTDECGTVVATSDGTKITFDKKPGTYNYNGNSNTTKNTSEKTKKTDTYSTSKNNKSNRILATGNSSSQIPQTKGVGVYITNTGKKYHVNGCSSLKKSKISISLEKAKSQGYGPCGNCHPPQ</sequence>
<name>A0ABT4DCB5_9CLOT</name>
<feature type="region of interest" description="Disordered" evidence="1">
    <location>
        <begin position="30"/>
        <end position="57"/>
    </location>
</feature>
<dbReference type="InterPro" id="IPR035681">
    <property type="entry name" value="ComA-like_MBL"/>
</dbReference>
<dbReference type="PROSITE" id="PS51257">
    <property type="entry name" value="PROKAR_LIPOPROTEIN"/>
    <property type="match status" value="1"/>
</dbReference>
<dbReference type="PANTHER" id="PTHR30619">
    <property type="entry name" value="DNA INTERNALIZATION/COMPETENCE PROTEIN COMEC/REC2"/>
    <property type="match status" value="1"/>
</dbReference>